<dbReference type="AlphaFoldDB" id="A0AAE4CM43"/>
<dbReference type="EMBL" id="JAVDXW010000001">
    <property type="protein sequence ID" value="MDR7300597.1"/>
    <property type="molecule type" value="Genomic_DNA"/>
</dbReference>
<evidence type="ECO:0000313" key="1">
    <source>
        <dbReference type="EMBL" id="MDR7300597.1"/>
    </source>
</evidence>
<sequence length="66" mass="6642">MLGHHASELSCCTRNTLEAAFCAPRRVRLPIVPAGTASTGIVPAGTVFALAGVTAVAGSTIEYANA</sequence>
<dbReference type="Proteomes" id="UP001180845">
    <property type="component" value="Unassembled WGS sequence"/>
</dbReference>
<organism evidence="1 2">
    <name type="scientific">Haloactinomyces albus</name>
    <dbReference type="NCBI Taxonomy" id="1352928"/>
    <lineage>
        <taxon>Bacteria</taxon>
        <taxon>Bacillati</taxon>
        <taxon>Actinomycetota</taxon>
        <taxon>Actinomycetes</taxon>
        <taxon>Actinopolysporales</taxon>
        <taxon>Actinopolysporaceae</taxon>
        <taxon>Haloactinomyces</taxon>
    </lineage>
</organism>
<accession>A0AAE4CM43</accession>
<evidence type="ECO:0000313" key="2">
    <source>
        <dbReference type="Proteomes" id="UP001180845"/>
    </source>
</evidence>
<name>A0AAE4CM43_9ACTN</name>
<keyword evidence="2" id="KW-1185">Reference proteome</keyword>
<comment type="caution">
    <text evidence="1">The sequence shown here is derived from an EMBL/GenBank/DDBJ whole genome shotgun (WGS) entry which is preliminary data.</text>
</comment>
<protein>
    <submittedName>
        <fullName evidence="1">Uncharacterized protein</fullName>
    </submittedName>
</protein>
<gene>
    <name evidence="1" type="ORF">JOF55_000778</name>
</gene>
<reference evidence="1" key="1">
    <citation type="submission" date="2023-07" db="EMBL/GenBank/DDBJ databases">
        <title>Sequencing the genomes of 1000 actinobacteria strains.</title>
        <authorList>
            <person name="Klenk H.-P."/>
        </authorList>
    </citation>
    <scope>NUCLEOTIDE SEQUENCE</scope>
    <source>
        <strain evidence="1">DSM 45977</strain>
    </source>
</reference>
<proteinExistence type="predicted"/>